<keyword evidence="4 7" id="KW-0863">Zinc-finger</keyword>
<feature type="region of interest" description="Disordered" evidence="8">
    <location>
        <begin position="1"/>
        <end position="46"/>
    </location>
</feature>
<evidence type="ECO:0000256" key="7">
    <source>
        <dbReference type="PROSITE-ProRule" id="PRU00042"/>
    </source>
</evidence>
<dbReference type="RefSeq" id="XP_022309864.1">
    <property type="nucleotide sequence ID" value="XM_022454156.1"/>
</dbReference>
<evidence type="ECO:0000256" key="3">
    <source>
        <dbReference type="ARBA" id="ARBA00022737"/>
    </source>
</evidence>
<dbReference type="InterPro" id="IPR036236">
    <property type="entry name" value="Znf_C2H2_sf"/>
</dbReference>
<feature type="compositionally biased region" description="Basic and acidic residues" evidence="8">
    <location>
        <begin position="293"/>
        <end position="303"/>
    </location>
</feature>
<feature type="compositionally biased region" description="Low complexity" evidence="8">
    <location>
        <begin position="105"/>
        <end position="130"/>
    </location>
</feature>
<evidence type="ECO:0000256" key="5">
    <source>
        <dbReference type="ARBA" id="ARBA00022833"/>
    </source>
</evidence>
<protein>
    <submittedName>
        <fullName evidence="11">Zinc finger protein 845-like isoform X1</fullName>
    </submittedName>
</protein>
<feature type="region of interest" description="Disordered" evidence="8">
    <location>
        <begin position="1136"/>
        <end position="1169"/>
    </location>
</feature>
<dbReference type="PANTHER" id="PTHR24376">
    <property type="entry name" value="ZINC FINGER PROTEIN"/>
    <property type="match status" value="1"/>
</dbReference>
<evidence type="ECO:0000256" key="6">
    <source>
        <dbReference type="ARBA" id="ARBA00023242"/>
    </source>
</evidence>
<dbReference type="InterPro" id="IPR013087">
    <property type="entry name" value="Znf_C2H2_type"/>
</dbReference>
<feature type="domain" description="C2H2-type" evidence="9">
    <location>
        <begin position="526"/>
        <end position="548"/>
    </location>
</feature>
<feature type="region of interest" description="Disordered" evidence="8">
    <location>
        <begin position="747"/>
        <end position="769"/>
    </location>
</feature>
<dbReference type="GO" id="GO:0001228">
    <property type="term" value="F:DNA-binding transcription activator activity, RNA polymerase II-specific"/>
    <property type="evidence" value="ECO:0007669"/>
    <property type="project" value="TreeGrafter"/>
</dbReference>
<dbReference type="GO" id="GO:0008270">
    <property type="term" value="F:zinc ion binding"/>
    <property type="evidence" value="ECO:0007669"/>
    <property type="project" value="UniProtKB-KW"/>
</dbReference>
<feature type="domain" description="C2H2-type" evidence="9">
    <location>
        <begin position="1111"/>
        <end position="1138"/>
    </location>
</feature>
<gene>
    <name evidence="11" type="primary">LOC111115426</name>
</gene>
<feature type="domain" description="C2H2-type" evidence="9">
    <location>
        <begin position="930"/>
        <end position="958"/>
    </location>
</feature>
<dbReference type="FunFam" id="3.30.160.60:FF:000624">
    <property type="entry name" value="zinc finger protein 697"/>
    <property type="match status" value="1"/>
</dbReference>
<dbReference type="KEGG" id="cvn:111115426"/>
<dbReference type="AlphaFoldDB" id="A0A8B8C443"/>
<feature type="region of interest" description="Disordered" evidence="8">
    <location>
        <begin position="293"/>
        <end position="456"/>
    </location>
</feature>
<dbReference type="Gene3D" id="3.30.160.60">
    <property type="entry name" value="Classic Zinc Finger"/>
    <property type="match status" value="8"/>
</dbReference>
<comment type="subcellular location">
    <subcellularLocation>
        <location evidence="1">Nucleus</location>
    </subcellularLocation>
</comment>
<proteinExistence type="predicted"/>
<feature type="compositionally biased region" description="Polar residues" evidence="8">
    <location>
        <begin position="29"/>
        <end position="46"/>
    </location>
</feature>
<feature type="region of interest" description="Disordered" evidence="8">
    <location>
        <begin position="802"/>
        <end position="833"/>
    </location>
</feature>
<feature type="domain" description="C2H2-type" evidence="9">
    <location>
        <begin position="689"/>
        <end position="717"/>
    </location>
</feature>
<feature type="domain" description="C2H2-type" evidence="9">
    <location>
        <begin position="661"/>
        <end position="688"/>
    </location>
</feature>
<dbReference type="GO" id="GO:0000978">
    <property type="term" value="F:RNA polymerase II cis-regulatory region sequence-specific DNA binding"/>
    <property type="evidence" value="ECO:0007669"/>
    <property type="project" value="TreeGrafter"/>
</dbReference>
<feature type="domain" description="C2H2-type" evidence="9">
    <location>
        <begin position="902"/>
        <end position="929"/>
    </location>
</feature>
<accession>A0A8B8C443</accession>
<keyword evidence="10" id="KW-1185">Reference proteome</keyword>
<sequence>MEEEVDVTTVEEWIEGKQLKSSEDGGVDQQISDSQPSESRLTDSQLMSSKLAIAQSTKSKPSFLQCTNSKLTFLNRDSNMTENHTESHHPNSELANSQHTSSNPTDTQTTDMQTTDTQTTDMQTTDTQTTNSNLPLLQPDSNIAESQNTNLELAESDLSNTYSKFTNEQNIPRMEPDIMDSIQNTCDQLLQANLEYLFLVGMKRDSGIQGAKFQSPRGASFLDTQSVDLLKEFLHHCYGGTNVNSAETRVVIENESNIDTGAAEGQQVKVIDEVFTGVKDKSDHVKEELLEVKEEEQMKDTPLRKKRKRQDSVITETEEFQTFDEDSDDFCNDIYTDGDYDDDNDEDWQFEQEQRNKKVKGPKGKSVKLKDLDYKSKATNKGSRRNTAPNTSDESTQDITANRSTRYNTRQKTTTTSNRKAANSSKLGKRSRITSEQSSTKTRRKTGSQEEGNDKVDGSQEITYRCSGCQKEFSSELERRLHHKSSVACCSAKKYVCDVCSAGFMKKSSLLYHQRRGHKAEKGKIHICVRCNEEFRTKHELQAHAKKHDKRVCLICKEVFSEEEAYEEHKMKHKHDEMVVGERDIKMTCMNCEQAFFVGKEQSDSCSMLCEECCNNQYSCQHCQQKYKLFYFLAMHNCKKSFAKNMEEIKAVDFRKFHGKLTCHLCQKEFDCRKNLCSHYQLHNSDTRYQCDICWRYYKDVSKLRKHKRVVHTEKRKYECTHCGLRYKEKDTLNRHKKTCDLTCTKKSDAEKSGDGDQSGERTEDQSEKTEDQSNEFFCKKCLKVFATERIYAKHRCVGQDCDGEETEEDKDVEEEEMEEETEEEENEESEMAESSCKNCGKNIKNGNKQPLCKLCAKNKFTCSTCHQAFNMFYLLALHDCNKPFKENLLDIKNKKCSNEELICNLCNRSFKNRKSLCSHYRTHYYQGPIQCDICKQTFKHHNSLHKHRRYVHSVNRDFICDICGKAFKQSDTLSTHRRLHTHEKTKEFQCQECGKFLSGSTALSVHMNIHSGALPFICEICGRAFRQYGNMQKHMLVHGTSKTFVCSICPDRSFKHSETYKIHMKTHVLDGTVPDNKYGKIYKCPHCDKQMPSASQYTVHLRTHTNERPFPCKVCSKRFKENGKLKRHMKTHILDQGPKKVRRKTRSEDDGYQSKEAAGYQSNSEPSSMLETITVYPAAEENGQMTQTIAIPVTDNRMNYVPADIPHFSVIDVQNNDKYYRERLLPLD</sequence>
<feature type="compositionally biased region" description="Basic residues" evidence="8">
    <location>
        <begin position="357"/>
        <end position="367"/>
    </location>
</feature>
<dbReference type="FunFam" id="3.30.160.60:FF:000303">
    <property type="entry name" value="Zinc finger protein 41"/>
    <property type="match status" value="1"/>
</dbReference>
<reference evidence="11" key="1">
    <citation type="submission" date="2025-08" db="UniProtKB">
        <authorList>
            <consortium name="RefSeq"/>
        </authorList>
    </citation>
    <scope>IDENTIFICATION</scope>
    <source>
        <tissue evidence="11">Whole sample</tissue>
    </source>
</reference>
<dbReference type="FunFam" id="3.30.160.60:FF:000446">
    <property type="entry name" value="Zinc finger protein"/>
    <property type="match status" value="1"/>
</dbReference>
<dbReference type="OrthoDB" id="6152333at2759"/>
<dbReference type="GO" id="GO:0005634">
    <property type="term" value="C:nucleus"/>
    <property type="evidence" value="ECO:0007669"/>
    <property type="project" value="UniProtKB-SubCell"/>
</dbReference>
<dbReference type="Pfam" id="PF00096">
    <property type="entry name" value="zf-C2H2"/>
    <property type="match status" value="7"/>
</dbReference>
<keyword evidence="6" id="KW-0539">Nucleus</keyword>
<evidence type="ECO:0000256" key="2">
    <source>
        <dbReference type="ARBA" id="ARBA00022723"/>
    </source>
</evidence>
<dbReference type="PROSITE" id="PS50157">
    <property type="entry name" value="ZINC_FINGER_C2H2_2"/>
    <property type="match status" value="12"/>
</dbReference>
<dbReference type="GeneID" id="111115426"/>
<feature type="compositionally biased region" description="Polar residues" evidence="8">
    <location>
        <begin position="131"/>
        <end position="141"/>
    </location>
</feature>
<feature type="domain" description="C2H2-type" evidence="9">
    <location>
        <begin position="989"/>
        <end position="1016"/>
    </location>
</feature>
<feature type="domain" description="C2H2-type" evidence="9">
    <location>
        <begin position="718"/>
        <end position="739"/>
    </location>
</feature>
<feature type="domain" description="C2H2-type" evidence="9">
    <location>
        <begin position="1017"/>
        <end position="1044"/>
    </location>
</feature>
<evidence type="ECO:0000256" key="4">
    <source>
        <dbReference type="ARBA" id="ARBA00022771"/>
    </source>
</evidence>
<dbReference type="Proteomes" id="UP000694844">
    <property type="component" value="Chromosome 9"/>
</dbReference>
<feature type="domain" description="C2H2-type" evidence="9">
    <location>
        <begin position="959"/>
        <end position="986"/>
    </location>
</feature>
<evidence type="ECO:0000256" key="1">
    <source>
        <dbReference type="ARBA" id="ARBA00004123"/>
    </source>
</evidence>
<evidence type="ECO:0000256" key="8">
    <source>
        <dbReference type="SAM" id="MobiDB-lite"/>
    </source>
</evidence>
<keyword evidence="3" id="KW-0677">Repeat</keyword>
<dbReference type="PROSITE" id="PS00028">
    <property type="entry name" value="ZINC_FINGER_C2H2_1"/>
    <property type="match status" value="12"/>
</dbReference>
<organism evidence="10 11">
    <name type="scientific">Crassostrea virginica</name>
    <name type="common">Eastern oyster</name>
    <dbReference type="NCBI Taxonomy" id="6565"/>
    <lineage>
        <taxon>Eukaryota</taxon>
        <taxon>Metazoa</taxon>
        <taxon>Spiralia</taxon>
        <taxon>Lophotrochozoa</taxon>
        <taxon>Mollusca</taxon>
        <taxon>Bivalvia</taxon>
        <taxon>Autobranchia</taxon>
        <taxon>Pteriomorphia</taxon>
        <taxon>Ostreida</taxon>
        <taxon>Ostreoidea</taxon>
        <taxon>Ostreidae</taxon>
        <taxon>Crassostrea</taxon>
    </lineage>
</organism>
<dbReference type="PANTHER" id="PTHR24376:SF235">
    <property type="entry name" value="C2H2-TYPE DOMAIN-CONTAINING PROTEIN"/>
    <property type="match status" value="1"/>
</dbReference>
<evidence type="ECO:0000313" key="10">
    <source>
        <dbReference type="Proteomes" id="UP000694844"/>
    </source>
</evidence>
<feature type="compositionally biased region" description="Low complexity" evidence="8">
    <location>
        <begin position="404"/>
        <end position="420"/>
    </location>
</feature>
<evidence type="ECO:0000259" key="9">
    <source>
        <dbReference type="PROSITE" id="PS50157"/>
    </source>
</evidence>
<feature type="compositionally biased region" description="Acidic residues" evidence="8">
    <location>
        <begin position="802"/>
        <end position="832"/>
    </location>
</feature>
<dbReference type="SUPFAM" id="SSF57667">
    <property type="entry name" value="beta-beta-alpha zinc fingers"/>
    <property type="match status" value="6"/>
</dbReference>
<feature type="compositionally biased region" description="Basic and acidic residues" evidence="8">
    <location>
        <begin position="14"/>
        <end position="23"/>
    </location>
</feature>
<name>A0A8B8C443_CRAVI</name>
<feature type="domain" description="C2H2-type" evidence="9">
    <location>
        <begin position="1083"/>
        <end position="1110"/>
    </location>
</feature>
<feature type="compositionally biased region" description="Acidic residues" evidence="8">
    <location>
        <begin position="316"/>
        <end position="350"/>
    </location>
</feature>
<feature type="region of interest" description="Disordered" evidence="8">
    <location>
        <begin position="80"/>
        <end position="141"/>
    </location>
</feature>
<evidence type="ECO:0000313" key="11">
    <source>
        <dbReference type="RefSeq" id="XP_022309864.1"/>
    </source>
</evidence>
<keyword evidence="2" id="KW-0479">Metal-binding</keyword>
<feature type="compositionally biased region" description="Polar residues" evidence="8">
    <location>
        <begin position="377"/>
        <end position="403"/>
    </location>
</feature>
<dbReference type="SMART" id="SM00355">
    <property type="entry name" value="ZnF_C2H2"/>
    <property type="match status" value="15"/>
</dbReference>
<feature type="compositionally biased region" description="Polar residues" evidence="8">
    <location>
        <begin position="93"/>
        <end position="104"/>
    </location>
</feature>
<feature type="domain" description="C2H2-type" evidence="9">
    <location>
        <begin position="495"/>
        <end position="523"/>
    </location>
</feature>
<keyword evidence="5" id="KW-0862">Zinc</keyword>